<evidence type="ECO:0000313" key="1">
    <source>
        <dbReference type="EMBL" id="BDM70592.1"/>
    </source>
</evidence>
<dbReference type="EMBL" id="AP026073">
    <property type="protein sequence ID" value="BDM70592.1"/>
    <property type="molecule type" value="Genomic_DNA"/>
</dbReference>
<accession>A0ABN6QWN6</accession>
<proteinExistence type="predicted"/>
<protein>
    <submittedName>
        <fullName evidence="1">Uncharacterized protein</fullName>
    </submittedName>
</protein>
<reference evidence="1" key="1">
    <citation type="submission" date="2022-06" db="EMBL/GenBank/DDBJ databases">
        <title>Complete genome sequence of Streptomyces nigrescens HEK616.</title>
        <authorList>
            <person name="Asamizu S."/>
            <person name="Onaka H."/>
        </authorList>
    </citation>
    <scope>NUCLEOTIDE SEQUENCE</scope>
    <source>
        <strain evidence="1">HEK616</strain>
    </source>
</reference>
<gene>
    <name evidence="1" type="ORF">HEK616_40790</name>
</gene>
<name>A0ABN6QWN6_STRNI</name>
<keyword evidence="2" id="KW-1185">Reference proteome</keyword>
<dbReference type="Proteomes" id="UP001059597">
    <property type="component" value="Chromosome"/>
</dbReference>
<organism evidence="1 2">
    <name type="scientific">Streptomyces nigrescens</name>
    <dbReference type="NCBI Taxonomy" id="1920"/>
    <lineage>
        <taxon>Bacteria</taxon>
        <taxon>Bacillati</taxon>
        <taxon>Actinomycetota</taxon>
        <taxon>Actinomycetes</taxon>
        <taxon>Kitasatosporales</taxon>
        <taxon>Streptomycetaceae</taxon>
        <taxon>Streptomyces</taxon>
    </lineage>
</organism>
<sequence length="65" mass="7258">MTYGELRRRLNEMPLSADRDPVMFRDNDTAQLLELTDVVYEGQSDDGEGNVTSVGGTVWISGELH</sequence>
<evidence type="ECO:0000313" key="2">
    <source>
        <dbReference type="Proteomes" id="UP001059597"/>
    </source>
</evidence>